<dbReference type="Proteomes" id="UP001059836">
    <property type="component" value="Chromosome"/>
</dbReference>
<dbReference type="InterPro" id="IPR016032">
    <property type="entry name" value="Sig_transdc_resp-reg_C-effctor"/>
</dbReference>
<dbReference type="InterPro" id="IPR003018">
    <property type="entry name" value="GAF"/>
</dbReference>
<keyword evidence="6" id="KW-1185">Reference proteome</keyword>
<dbReference type="InterPro" id="IPR000792">
    <property type="entry name" value="Tscrpt_reg_LuxR_C"/>
</dbReference>
<dbReference type="SUPFAM" id="SSF55781">
    <property type="entry name" value="GAF domain-like"/>
    <property type="match status" value="1"/>
</dbReference>
<dbReference type="RefSeq" id="WP_213247762.1">
    <property type="nucleotide sequence ID" value="NZ_CP045806.1"/>
</dbReference>
<evidence type="ECO:0000313" key="5">
    <source>
        <dbReference type="EMBL" id="QHN34545.1"/>
    </source>
</evidence>
<dbReference type="Pfam" id="PF00196">
    <property type="entry name" value="GerE"/>
    <property type="match status" value="1"/>
</dbReference>
<gene>
    <name evidence="5" type="ORF">GII31_06155</name>
</gene>
<dbReference type="InterPro" id="IPR036388">
    <property type="entry name" value="WH-like_DNA-bd_sf"/>
</dbReference>
<feature type="domain" description="HTH luxR-type" evidence="4">
    <location>
        <begin position="205"/>
        <end position="270"/>
    </location>
</feature>
<dbReference type="Gene3D" id="3.30.450.40">
    <property type="match status" value="1"/>
</dbReference>
<reference evidence="5" key="1">
    <citation type="journal article" date="2021" name="Nat. Microbiol.">
        <title>Cocultivation of an ultrasmall environmental parasitic bacterium with lytic ability against bacteria associated with wastewater foams.</title>
        <authorList>
            <person name="Batinovic S."/>
            <person name="Rose J.J.A."/>
            <person name="Ratcliffe J."/>
            <person name="Seviour R.J."/>
            <person name="Petrovski S."/>
        </authorList>
    </citation>
    <scope>NUCLEOTIDE SEQUENCE</scope>
    <source>
        <strain evidence="5">CON9</strain>
    </source>
</reference>
<dbReference type="Pfam" id="PF01590">
    <property type="entry name" value="GAF"/>
    <property type="match status" value="1"/>
</dbReference>
<evidence type="ECO:0000256" key="3">
    <source>
        <dbReference type="ARBA" id="ARBA00023163"/>
    </source>
</evidence>
<dbReference type="SMART" id="SM00421">
    <property type="entry name" value="HTH_LUXR"/>
    <property type="match status" value="1"/>
</dbReference>
<organism evidence="5 6">
    <name type="scientific">Gordonia pseudamarae</name>
    <dbReference type="NCBI Taxonomy" id="2831662"/>
    <lineage>
        <taxon>Bacteria</taxon>
        <taxon>Bacillati</taxon>
        <taxon>Actinomycetota</taxon>
        <taxon>Actinomycetes</taxon>
        <taxon>Mycobacteriales</taxon>
        <taxon>Gordoniaceae</taxon>
        <taxon>Gordonia</taxon>
    </lineage>
</organism>
<protein>
    <submittedName>
        <fullName evidence="5">GAF domain-containing protein</fullName>
    </submittedName>
</protein>
<dbReference type="PANTHER" id="PTHR44688">
    <property type="entry name" value="DNA-BINDING TRANSCRIPTIONAL ACTIVATOR DEVR_DOSR"/>
    <property type="match status" value="1"/>
</dbReference>
<dbReference type="CDD" id="cd06170">
    <property type="entry name" value="LuxR_C_like"/>
    <property type="match status" value="1"/>
</dbReference>
<keyword evidence="3" id="KW-0804">Transcription</keyword>
<dbReference type="PANTHER" id="PTHR44688:SF16">
    <property type="entry name" value="DNA-BINDING TRANSCRIPTIONAL ACTIVATOR DEVR_DOSR"/>
    <property type="match status" value="1"/>
</dbReference>
<evidence type="ECO:0000259" key="4">
    <source>
        <dbReference type="PROSITE" id="PS50043"/>
    </source>
</evidence>
<evidence type="ECO:0000256" key="1">
    <source>
        <dbReference type="ARBA" id="ARBA00023015"/>
    </source>
</evidence>
<evidence type="ECO:0000313" key="6">
    <source>
        <dbReference type="Proteomes" id="UP001059836"/>
    </source>
</evidence>
<dbReference type="PRINTS" id="PR00038">
    <property type="entry name" value="HTHLUXR"/>
</dbReference>
<dbReference type="EMBL" id="CP045809">
    <property type="protein sequence ID" value="QHN34545.1"/>
    <property type="molecule type" value="Genomic_DNA"/>
</dbReference>
<name>A0ABX6IFC6_9ACTN</name>
<dbReference type="SUPFAM" id="SSF46894">
    <property type="entry name" value="C-terminal effector domain of the bipartite response regulators"/>
    <property type="match status" value="1"/>
</dbReference>
<dbReference type="PROSITE" id="PS50043">
    <property type="entry name" value="HTH_LUXR_2"/>
    <property type="match status" value="1"/>
</dbReference>
<dbReference type="InterPro" id="IPR029016">
    <property type="entry name" value="GAF-like_dom_sf"/>
</dbReference>
<keyword evidence="2" id="KW-0238">DNA-binding</keyword>
<dbReference type="Gene3D" id="1.10.10.10">
    <property type="entry name" value="Winged helix-like DNA-binding domain superfamily/Winged helix DNA-binding domain"/>
    <property type="match status" value="1"/>
</dbReference>
<keyword evidence="1" id="KW-0805">Transcription regulation</keyword>
<evidence type="ECO:0000256" key="2">
    <source>
        <dbReference type="ARBA" id="ARBA00023125"/>
    </source>
</evidence>
<proteinExistence type="predicted"/>
<sequence length="273" mass="28770">MNTAAPIPDPSLAARVNSSLHRLRTVSGVPLAIGALVQRNRALRLDLFSGNTAGVINGVSVDFGHGLGGKVLTLNRPLVVDDYLVSPHITHRYNPVIAAENVHTMVAAPVIVDRVPVAVIYAALRSVTPIGDRTLDAISGEARQLEQQIVAAHAAGLDDVGGDGLRERVAAAYAQLRELTRTVDDHGLASAITRITDELLGDTGPTGQVGELTAREQDVLALAALGFSNARIAQSLGIGLHTTKGYMKAVLHKLGASNRVEAVVIARRNRLLP</sequence>
<accession>A0ABX6IFC6</accession>